<evidence type="ECO:0000313" key="7">
    <source>
        <dbReference type="EMBL" id="CAB3980768.1"/>
    </source>
</evidence>
<evidence type="ECO:0000256" key="5">
    <source>
        <dbReference type="ARBA" id="ARBA00023136"/>
    </source>
</evidence>
<dbReference type="GO" id="GO:0015175">
    <property type="term" value="F:neutral L-amino acid transmembrane transporter activity"/>
    <property type="evidence" value="ECO:0007669"/>
    <property type="project" value="TreeGrafter"/>
</dbReference>
<dbReference type="PANTHER" id="PTHR11958">
    <property type="entry name" value="SODIUM/DICARBOXYLATE SYMPORTER-RELATED"/>
    <property type="match status" value="1"/>
</dbReference>
<evidence type="ECO:0000256" key="6">
    <source>
        <dbReference type="RuleBase" id="RU361216"/>
    </source>
</evidence>
<organism evidence="7 8">
    <name type="scientific">Paramuricea clavata</name>
    <name type="common">Red gorgonian</name>
    <name type="synonym">Violescent sea-whip</name>
    <dbReference type="NCBI Taxonomy" id="317549"/>
    <lineage>
        <taxon>Eukaryota</taxon>
        <taxon>Metazoa</taxon>
        <taxon>Cnidaria</taxon>
        <taxon>Anthozoa</taxon>
        <taxon>Octocorallia</taxon>
        <taxon>Malacalcyonacea</taxon>
        <taxon>Plexauridae</taxon>
        <taxon>Paramuricea</taxon>
    </lineage>
</organism>
<dbReference type="EMBL" id="CACRXK020000322">
    <property type="protein sequence ID" value="CAB3980768.1"/>
    <property type="molecule type" value="Genomic_DNA"/>
</dbReference>
<evidence type="ECO:0000256" key="3">
    <source>
        <dbReference type="ARBA" id="ARBA00022692"/>
    </source>
</evidence>
<dbReference type="Gene3D" id="1.10.3860.10">
    <property type="entry name" value="Sodium:dicarboxylate symporter"/>
    <property type="match status" value="1"/>
</dbReference>
<keyword evidence="2 6" id="KW-0813">Transport</keyword>
<dbReference type="AlphaFoldDB" id="A0A7D9HHG2"/>
<evidence type="ECO:0000256" key="2">
    <source>
        <dbReference type="ARBA" id="ARBA00022448"/>
    </source>
</evidence>
<dbReference type="InterPro" id="IPR050746">
    <property type="entry name" value="DAACS"/>
</dbReference>
<dbReference type="InterPro" id="IPR001991">
    <property type="entry name" value="Na-dicarboxylate_symporter"/>
</dbReference>
<dbReference type="GO" id="GO:0005886">
    <property type="term" value="C:plasma membrane"/>
    <property type="evidence" value="ECO:0007669"/>
    <property type="project" value="TreeGrafter"/>
</dbReference>
<comment type="subcellular location">
    <subcellularLocation>
        <location evidence="1 6">Membrane</location>
        <topology evidence="1 6">Multi-pass membrane protein</topology>
    </subcellularLocation>
</comment>
<dbReference type="GO" id="GO:0015501">
    <property type="term" value="F:glutamate:sodium symporter activity"/>
    <property type="evidence" value="ECO:0007669"/>
    <property type="project" value="TreeGrafter"/>
</dbReference>
<sequence>MDGAAVYYAIVVLFVEQIEPNVQLGIGDKILTVLICTVVSIGAAGIPSPGLSNLVIVLEAVGLPIDKIGPIFAVDWLLDRLQTTINVMGDTFAAAVVAKYSQKDFADERPHGSSDSLELFENLAKDVVPESEETNL</sequence>
<keyword evidence="6" id="KW-0769">Symport</keyword>
<dbReference type="InterPro" id="IPR036458">
    <property type="entry name" value="Na:dicarbo_symporter_sf"/>
</dbReference>
<dbReference type="GO" id="GO:0005313">
    <property type="term" value="F:L-glutamate transmembrane transporter activity"/>
    <property type="evidence" value="ECO:0007669"/>
    <property type="project" value="TreeGrafter"/>
</dbReference>
<proteinExistence type="inferred from homology"/>
<dbReference type="PANTHER" id="PTHR11958:SF63">
    <property type="entry name" value="AMINO ACID TRANSPORTER"/>
    <property type="match status" value="1"/>
</dbReference>
<protein>
    <recommendedName>
        <fullName evidence="6">Amino acid transporter</fullName>
    </recommendedName>
</protein>
<dbReference type="Proteomes" id="UP001152795">
    <property type="component" value="Unassembled WGS sequence"/>
</dbReference>
<reference evidence="7" key="1">
    <citation type="submission" date="2020-04" db="EMBL/GenBank/DDBJ databases">
        <authorList>
            <person name="Alioto T."/>
            <person name="Alioto T."/>
            <person name="Gomez Garrido J."/>
        </authorList>
    </citation>
    <scope>NUCLEOTIDE SEQUENCE</scope>
    <source>
        <strain evidence="7">A484AB</strain>
    </source>
</reference>
<evidence type="ECO:0000256" key="1">
    <source>
        <dbReference type="ARBA" id="ARBA00004141"/>
    </source>
</evidence>
<accession>A0A7D9HHG2</accession>
<dbReference type="Pfam" id="PF00375">
    <property type="entry name" value="SDF"/>
    <property type="match status" value="1"/>
</dbReference>
<keyword evidence="8" id="KW-1185">Reference proteome</keyword>
<keyword evidence="5" id="KW-0472">Membrane</keyword>
<evidence type="ECO:0000256" key="4">
    <source>
        <dbReference type="ARBA" id="ARBA00022989"/>
    </source>
</evidence>
<comment type="caution">
    <text evidence="7">The sequence shown here is derived from an EMBL/GenBank/DDBJ whole genome shotgun (WGS) entry which is preliminary data.</text>
</comment>
<dbReference type="SUPFAM" id="SSF118215">
    <property type="entry name" value="Proton glutamate symport protein"/>
    <property type="match status" value="1"/>
</dbReference>
<dbReference type="OrthoDB" id="5877963at2759"/>
<keyword evidence="4" id="KW-1133">Transmembrane helix</keyword>
<comment type="similarity">
    <text evidence="6">Belongs to the dicarboxylate/amino acid:cation symporter (DAACS) (TC 2.A.23) family.</text>
</comment>
<evidence type="ECO:0000313" key="8">
    <source>
        <dbReference type="Proteomes" id="UP001152795"/>
    </source>
</evidence>
<keyword evidence="3" id="KW-0812">Transmembrane</keyword>
<gene>
    <name evidence="7" type="ORF">PACLA_8A085559</name>
</gene>
<name>A0A7D9HHG2_PARCT</name>